<evidence type="ECO:0000313" key="1">
    <source>
        <dbReference type="EMBL" id="VAW78039.1"/>
    </source>
</evidence>
<proteinExistence type="predicted"/>
<protein>
    <submittedName>
        <fullName evidence="1">Uncharacterized protein</fullName>
    </submittedName>
</protein>
<accession>A0A3B0YUN3</accession>
<dbReference type="EMBL" id="UOFK01000138">
    <property type="protein sequence ID" value="VAW78039.1"/>
    <property type="molecule type" value="Genomic_DNA"/>
</dbReference>
<organism evidence="1">
    <name type="scientific">hydrothermal vent metagenome</name>
    <dbReference type="NCBI Taxonomy" id="652676"/>
    <lineage>
        <taxon>unclassified sequences</taxon>
        <taxon>metagenomes</taxon>
        <taxon>ecological metagenomes</taxon>
    </lineage>
</organism>
<reference evidence="1" key="1">
    <citation type="submission" date="2018-06" db="EMBL/GenBank/DDBJ databases">
        <authorList>
            <person name="Zhirakovskaya E."/>
        </authorList>
    </citation>
    <scope>NUCLEOTIDE SEQUENCE</scope>
</reference>
<dbReference type="AlphaFoldDB" id="A0A3B0YUN3"/>
<name>A0A3B0YUN3_9ZZZZ</name>
<sequence length="56" mass="6743">MLLSLSISTTRHRIVHHRLDLFYLQQRHSNGESPGMDEQAMMTERMRIEYRNRGEL</sequence>
<gene>
    <name evidence="1" type="ORF">MNBD_GAMMA13-1344</name>
</gene>